<feature type="compositionally biased region" description="Gly residues" evidence="1">
    <location>
        <begin position="508"/>
        <end position="527"/>
    </location>
</feature>
<sequence length="1269" mass="128327">MVATNPKYRNRRELYYTDKFPDSQGIGTIIQVLKSVEGSFDHEYVPAIVPSLEGGTTAYTEISGDAEPENNPEYQYPGYIYCDGSEYYIHDYPALFEAIGNDYGGTASDGIDITNGGAGWGGTVTVTIDAPPSGANQVFAGITPVQATAGATVVNGVITGVEVLNPGKGYDPENPPTVTFSATNGGTTPSYNIRISSDVGQIQNITKSNIWDYWPDTNMGTFRVPDLIAKRIVGNGPVYGSNTPNVGNSELGVGINTIDGNWYMDKNTQKNQFSLGNITTTGYTNVVETVEASIIGAQVVSVELQEKKIAGAPQHSHFLLHSEAPQDTPSPQAVSGDRYTVSYKASTGKVNSFLPPGGIAYNHTHVLSKAPILDGSVGTYDIYNWSGGDQNSGSIKEEGYYYASGGAGAGSYVEQTDYGTPTNEKFSSVSLVGGRTIVTDGVPVYATTNVTYSSAGNYTASVPADIDQATVTLVGAGGSGASYSTAGNSGGGSSFAIGNGTPLTMTAGGGSGGGAASTNSGGNGGNAGTQSITGTFSGDVVTTQNGTGSGGNGGDGGDGPYWNVNLDDTGVVPANSEGTAGQNVTGVNGTKGRSRPVSSTQDVVYNFTYAGGSDQSFTANPTSSNYGIISLTFELAGGGGRDCGNFGGNGCGAAGEGGAGRYFKANYGNPTSGTIFKIQPGQSGRVYNGQANATHSGKGGRAGDGYQSNDGGGGGAATLVRLQSGNVIIAGAGGGGGGGGFGEGSCGQNGRNNPNPGDTVIQTTQTLFTGGGATGGGYGCTGGGGGGGGGGCGRAGDNAGGTAGSGGGGSGGHEEGYGGFRGVSAVRSDYFSSVVSQGNTNTGDGYVTVTLKEDRGYWTSGGGGGGSGGLLVSQIPASAFAGQSSVSITVGEGGAGVNNGGTSSSTGSDGYAKISWQTITGYEGGTESISIGDVFIAGSGNQDNGVNFYSSGVGTNSTNGFKLPTTQVPTIVFEGGGGGSGAAATVQVSGNKISSITLTNSGSGYTEAPRVRILNGVGVNNYATVGFSEVTGELEGLTLVSSDEPTTYLKFGGTQSTRFVTLDTVDASDIKRLTVKAARGNAKNGGETPENGGDELFLYYNTNESLNFPSSGFIGQLVPIPTTAQLNSDYDGTGTGGNPTNWYTYSIDLPEAAKTETTRFSIRQTRAQGTDQSTNSDNYGILEITYENDQTTELVFVASEGKIPISGDTQTYSVGGAAGSTYTSGIFANDLTLTLSSATPIIPTAVLDPDQVIPLIEPYFLVKYLIKAF</sequence>
<feature type="compositionally biased region" description="Polar residues" evidence="1">
    <location>
        <begin position="530"/>
        <end position="544"/>
    </location>
</feature>
<evidence type="ECO:0000259" key="2">
    <source>
        <dbReference type="Pfam" id="PF07484"/>
    </source>
</evidence>
<dbReference type="EMBL" id="KU686211">
    <property type="protein sequence ID" value="AOV61725.1"/>
    <property type="molecule type" value="Genomic_DNA"/>
</dbReference>
<dbReference type="InterPro" id="IPR011083">
    <property type="entry name" value="Phage_tail_collar_dom"/>
</dbReference>
<dbReference type="GeneID" id="30309103"/>
<dbReference type="Pfam" id="PF07484">
    <property type="entry name" value="Collar"/>
    <property type="match status" value="1"/>
</dbReference>
<dbReference type="InterPro" id="IPR037053">
    <property type="entry name" value="Phage_tail_collar_dom_sf"/>
</dbReference>
<dbReference type="RefSeq" id="YP_009324193.1">
    <property type="nucleotide sequence ID" value="NC_031935.1"/>
</dbReference>
<keyword evidence="4" id="KW-1185">Reference proteome</keyword>
<dbReference type="Proteomes" id="UP000202081">
    <property type="component" value="Segment"/>
</dbReference>
<feature type="region of interest" description="Disordered" evidence="1">
    <location>
        <begin position="508"/>
        <end position="597"/>
    </location>
</feature>
<feature type="domain" description="Phage tail collar" evidence="2">
    <location>
        <begin position="77"/>
        <end position="108"/>
    </location>
</feature>
<evidence type="ECO:0000313" key="4">
    <source>
        <dbReference type="Proteomes" id="UP000202081"/>
    </source>
</evidence>
<feature type="compositionally biased region" description="Gly residues" evidence="1">
    <location>
        <begin position="547"/>
        <end position="559"/>
    </location>
</feature>
<evidence type="ECO:0000256" key="1">
    <source>
        <dbReference type="SAM" id="MobiDB-lite"/>
    </source>
</evidence>
<accession>A0A1D8KSU5</accession>
<gene>
    <name evidence="3" type="ORF">P29B0810_030</name>
</gene>
<proteinExistence type="predicted"/>
<organism evidence="3 4">
    <name type="scientific">Synechococcus phage S-WAM2</name>
    <dbReference type="NCBI Taxonomy" id="1815522"/>
    <lineage>
        <taxon>Viruses</taxon>
        <taxon>Duplodnaviria</taxon>
        <taxon>Heunggongvirae</taxon>
        <taxon>Uroviricota</taxon>
        <taxon>Caudoviricetes</taxon>
        <taxon>Pantevenvirales</taxon>
        <taxon>Kyanoviridae</taxon>
        <taxon>Cymopoleiavirus</taxon>
        <taxon>Cymopoleiavirus swam2</taxon>
    </lineage>
</organism>
<dbReference type="Gene3D" id="2.60.120.260">
    <property type="entry name" value="Galactose-binding domain-like"/>
    <property type="match status" value="1"/>
</dbReference>
<evidence type="ECO:0000313" key="3">
    <source>
        <dbReference type="EMBL" id="AOV61725.1"/>
    </source>
</evidence>
<name>A0A1D8KSU5_9CAUD</name>
<feature type="compositionally biased region" description="Polar residues" evidence="1">
    <location>
        <begin position="576"/>
        <end position="588"/>
    </location>
</feature>
<dbReference type="SUPFAM" id="SSF88874">
    <property type="entry name" value="Receptor-binding domain of short tail fibre protein gp12"/>
    <property type="match status" value="1"/>
</dbReference>
<protein>
    <recommendedName>
        <fullName evidence="2">Phage tail collar domain-containing protein</fullName>
    </recommendedName>
</protein>
<reference evidence="3 4" key="1">
    <citation type="journal article" date="2016" name="Virology">
        <title>The genomic content and context of auxiliary metabolic genes in marine cyanomyoviruses.</title>
        <authorList>
            <person name="Crummett L.T."/>
            <person name="Puxty R.J."/>
            <person name="Weihe C."/>
            <person name="Marston M.F."/>
            <person name="Martiny J.B."/>
        </authorList>
    </citation>
    <scope>NUCLEOTIDE SEQUENCE [LARGE SCALE GENOMIC DNA]</scope>
    <source>
        <strain evidence="3">0810PA29</strain>
    </source>
</reference>
<dbReference type="KEGG" id="vg:30309103"/>
<dbReference type="Gene3D" id="3.90.1340.10">
    <property type="entry name" value="Phage tail collar domain"/>
    <property type="match status" value="1"/>
</dbReference>